<dbReference type="GO" id="GO:0009002">
    <property type="term" value="F:serine-type D-Ala-D-Ala carboxypeptidase activity"/>
    <property type="evidence" value="ECO:0007669"/>
    <property type="project" value="UniProtKB-EC"/>
</dbReference>
<keyword evidence="23" id="KW-1185">Reference proteome</keyword>
<keyword evidence="9" id="KW-0808">Transferase</keyword>
<dbReference type="GO" id="GO:0071555">
    <property type="term" value="P:cell wall organization"/>
    <property type="evidence" value="ECO:0007669"/>
    <property type="project" value="UniProtKB-KW"/>
</dbReference>
<evidence type="ECO:0000256" key="10">
    <source>
        <dbReference type="ARBA" id="ARBA00022801"/>
    </source>
</evidence>
<feature type="domain" description="Glycosyl transferase family 51" evidence="21">
    <location>
        <begin position="131"/>
        <end position="316"/>
    </location>
</feature>
<dbReference type="EMBL" id="BMXF01000004">
    <property type="protein sequence ID" value="GHB79862.1"/>
    <property type="molecule type" value="Genomic_DNA"/>
</dbReference>
<dbReference type="RefSeq" id="WP_189566101.1">
    <property type="nucleotide sequence ID" value="NZ_BMXF01000004.1"/>
</dbReference>
<comment type="pathway">
    <text evidence="2">Cell wall biogenesis; peptidoglycan biosynthesis.</text>
</comment>
<dbReference type="InterPro" id="IPR023346">
    <property type="entry name" value="Lysozyme-like_dom_sf"/>
</dbReference>
<evidence type="ECO:0000259" key="21">
    <source>
        <dbReference type="Pfam" id="PF00912"/>
    </source>
</evidence>
<feature type="domain" description="Penicillin-binding protein transpeptidase" evidence="20">
    <location>
        <begin position="493"/>
        <end position="733"/>
    </location>
</feature>
<evidence type="ECO:0000256" key="14">
    <source>
        <dbReference type="ARBA" id="ARBA00023268"/>
    </source>
</evidence>
<keyword evidence="15" id="KW-0961">Cell wall biogenesis/degradation</keyword>
<dbReference type="Pfam" id="PF00912">
    <property type="entry name" value="Transgly"/>
    <property type="match status" value="1"/>
</dbReference>
<keyword evidence="13 19" id="KW-0472">Membrane</keyword>
<evidence type="ECO:0000256" key="17">
    <source>
        <dbReference type="ARBA" id="ARBA00049902"/>
    </source>
</evidence>
<dbReference type="SUPFAM" id="SSF53955">
    <property type="entry name" value="Lysozyme-like"/>
    <property type="match status" value="1"/>
</dbReference>
<dbReference type="GO" id="GO:0005886">
    <property type="term" value="C:plasma membrane"/>
    <property type="evidence" value="ECO:0007669"/>
    <property type="project" value="UniProtKB-SubCell"/>
</dbReference>
<evidence type="ECO:0000259" key="20">
    <source>
        <dbReference type="Pfam" id="PF00905"/>
    </source>
</evidence>
<evidence type="ECO:0000256" key="11">
    <source>
        <dbReference type="ARBA" id="ARBA00022960"/>
    </source>
</evidence>
<dbReference type="Gene3D" id="3.40.710.10">
    <property type="entry name" value="DD-peptidase/beta-lactamase superfamily"/>
    <property type="match status" value="2"/>
</dbReference>
<organism evidence="22 23">
    <name type="scientific">Persicitalea jodogahamensis</name>
    <dbReference type="NCBI Taxonomy" id="402147"/>
    <lineage>
        <taxon>Bacteria</taxon>
        <taxon>Pseudomonadati</taxon>
        <taxon>Bacteroidota</taxon>
        <taxon>Cytophagia</taxon>
        <taxon>Cytophagales</taxon>
        <taxon>Spirosomataceae</taxon>
        <taxon>Persicitalea</taxon>
    </lineage>
</organism>
<dbReference type="GO" id="GO:0008360">
    <property type="term" value="P:regulation of cell shape"/>
    <property type="evidence" value="ECO:0007669"/>
    <property type="project" value="UniProtKB-KW"/>
</dbReference>
<reference evidence="22 23" key="1">
    <citation type="journal article" date="2014" name="Int. J. Syst. Evol. Microbiol.">
        <title>Complete genome sequence of Corynebacterium casei LMG S-19264T (=DSM 44701T), isolated from a smear-ripened cheese.</title>
        <authorList>
            <consortium name="US DOE Joint Genome Institute (JGI-PGF)"/>
            <person name="Walter F."/>
            <person name="Albersmeier A."/>
            <person name="Kalinowski J."/>
            <person name="Ruckert C."/>
        </authorList>
    </citation>
    <scope>NUCLEOTIDE SEQUENCE [LARGE SCALE GENOMIC DNA]</scope>
    <source>
        <strain evidence="22 23">KCTC 12866</strain>
    </source>
</reference>
<comment type="similarity">
    <text evidence="3">In the C-terminal section; belongs to the transpeptidase family.</text>
</comment>
<dbReference type="Pfam" id="PF00905">
    <property type="entry name" value="Transpeptidase"/>
    <property type="match status" value="1"/>
</dbReference>
<dbReference type="GO" id="GO:0008955">
    <property type="term" value="F:peptidoglycan glycosyltransferase activity"/>
    <property type="evidence" value="ECO:0007669"/>
    <property type="project" value="UniProtKB-EC"/>
</dbReference>
<keyword evidence="19" id="KW-1133">Transmembrane helix</keyword>
<comment type="catalytic activity">
    <reaction evidence="17">
        <text>[GlcNAc-(1-&gt;4)-Mur2Ac(oyl-L-Ala-gamma-D-Glu-L-Lys-D-Ala-D-Ala)](n)-di-trans,octa-cis-undecaprenyl diphosphate + beta-D-GlcNAc-(1-&gt;4)-Mur2Ac(oyl-L-Ala-gamma-D-Glu-L-Lys-D-Ala-D-Ala)-di-trans,octa-cis-undecaprenyl diphosphate = [GlcNAc-(1-&gt;4)-Mur2Ac(oyl-L-Ala-gamma-D-Glu-L-Lys-D-Ala-D-Ala)](n+1)-di-trans,octa-cis-undecaprenyl diphosphate + di-trans,octa-cis-undecaprenyl diphosphate + H(+)</text>
        <dbReference type="Rhea" id="RHEA:23708"/>
        <dbReference type="Rhea" id="RHEA-COMP:9602"/>
        <dbReference type="Rhea" id="RHEA-COMP:9603"/>
        <dbReference type="ChEBI" id="CHEBI:15378"/>
        <dbReference type="ChEBI" id="CHEBI:58405"/>
        <dbReference type="ChEBI" id="CHEBI:60033"/>
        <dbReference type="ChEBI" id="CHEBI:78435"/>
        <dbReference type="EC" id="2.4.99.28"/>
    </reaction>
</comment>
<dbReference type="Gene3D" id="1.10.3810.10">
    <property type="entry name" value="Biosynthetic peptidoglycan transglycosylase-like"/>
    <property type="match status" value="1"/>
</dbReference>
<evidence type="ECO:0000256" key="12">
    <source>
        <dbReference type="ARBA" id="ARBA00022984"/>
    </source>
</evidence>
<evidence type="ECO:0000256" key="18">
    <source>
        <dbReference type="SAM" id="MobiDB-lite"/>
    </source>
</evidence>
<evidence type="ECO:0000256" key="6">
    <source>
        <dbReference type="ARBA" id="ARBA00022645"/>
    </source>
</evidence>
<dbReference type="InterPro" id="IPR050396">
    <property type="entry name" value="Glycosyltr_51/Transpeptidase"/>
</dbReference>
<evidence type="ECO:0000256" key="5">
    <source>
        <dbReference type="ARBA" id="ARBA00022475"/>
    </source>
</evidence>
<evidence type="ECO:0000256" key="3">
    <source>
        <dbReference type="ARBA" id="ARBA00007090"/>
    </source>
</evidence>
<evidence type="ECO:0000256" key="7">
    <source>
        <dbReference type="ARBA" id="ARBA00022670"/>
    </source>
</evidence>
<dbReference type="AlphaFoldDB" id="A0A8J3D621"/>
<keyword evidence="7" id="KW-0645">Protease</keyword>
<evidence type="ECO:0000256" key="13">
    <source>
        <dbReference type="ARBA" id="ARBA00023136"/>
    </source>
</evidence>
<evidence type="ECO:0000313" key="23">
    <source>
        <dbReference type="Proteomes" id="UP000598271"/>
    </source>
</evidence>
<evidence type="ECO:0000256" key="16">
    <source>
        <dbReference type="ARBA" id="ARBA00034000"/>
    </source>
</evidence>
<proteinExistence type="inferred from homology"/>
<dbReference type="SUPFAM" id="SSF56601">
    <property type="entry name" value="beta-lactamase/transpeptidase-like"/>
    <property type="match status" value="1"/>
</dbReference>
<dbReference type="InterPro" id="IPR012338">
    <property type="entry name" value="Beta-lactam/transpept-like"/>
</dbReference>
<keyword evidence="10" id="KW-0378">Hydrolase</keyword>
<evidence type="ECO:0000256" key="8">
    <source>
        <dbReference type="ARBA" id="ARBA00022676"/>
    </source>
</evidence>
<accession>A0A8J3D621</accession>
<keyword evidence="6" id="KW-0121">Carboxypeptidase</keyword>
<dbReference type="GO" id="GO:0009252">
    <property type="term" value="P:peptidoglycan biosynthetic process"/>
    <property type="evidence" value="ECO:0007669"/>
    <property type="project" value="UniProtKB-KW"/>
</dbReference>
<dbReference type="GO" id="GO:0006508">
    <property type="term" value="P:proteolysis"/>
    <property type="evidence" value="ECO:0007669"/>
    <property type="project" value="UniProtKB-KW"/>
</dbReference>
<gene>
    <name evidence="22" type="primary">mrcA</name>
    <name evidence="22" type="ORF">GCM10007390_37550</name>
</gene>
<dbReference type="Proteomes" id="UP000598271">
    <property type="component" value="Unassembled WGS sequence"/>
</dbReference>
<keyword evidence="19" id="KW-0812">Transmembrane</keyword>
<protein>
    <submittedName>
        <fullName evidence="22">Penicillin-binding protein 1A</fullName>
    </submittedName>
</protein>
<evidence type="ECO:0000256" key="1">
    <source>
        <dbReference type="ARBA" id="ARBA00004236"/>
    </source>
</evidence>
<keyword evidence="14" id="KW-0511">Multifunctional enzyme</keyword>
<feature type="region of interest" description="Disordered" evidence="18">
    <location>
        <begin position="819"/>
        <end position="860"/>
    </location>
</feature>
<dbReference type="GO" id="GO:0008658">
    <property type="term" value="F:penicillin binding"/>
    <property type="evidence" value="ECO:0007669"/>
    <property type="project" value="InterPro"/>
</dbReference>
<name>A0A8J3D621_9BACT</name>
<evidence type="ECO:0000256" key="19">
    <source>
        <dbReference type="SAM" id="Phobius"/>
    </source>
</evidence>
<keyword evidence="5" id="KW-1003">Cell membrane</keyword>
<sequence length="860" mass="97903">MEAILAFFNTLKTKLIRANDWLAAKFDSAFYALGVKLFGHERLDPFLKNTRALYRSGQQYWAETVDKNSDFYRPIVRLWKIFGWGLFFAAFYIFCVETNFLWLMGSMPSVEDLQDPKVNQSSEIYTSDGIMIGKFYTENRTPVGYEQISPNLTKALIATEDERFYDHSGIDLRAMARVAAGLLTGDTDQGGGSTVTQQLAKKLFKTRRRDARGLLGGIPVLGTLVFKTKEWLTAIKLERNFTKEEIITMYLNTVDYGNNAYGINTAARSYFSKSPDSLNVQEAAVLVGLQKATTTYNPIRNPERSLERRNVVLTRMANFNYLTQAEADSIIQLPIELKVKFETPYDGNANYFKNAVVDYVKKWGEENGYDLYTDGLKIYTTIDSRMQEHAEKALETKMRDLQKTFDEHWGREKPWRDEDGKEIPNFLQDVIKRTGRYKSLAARFPDQPDSIDYYLNKKDTMTVYDWKTGGAMVRVWSSMDSLEYYKRIMRAGMMAMEPQTGYIKAWVGGLDYNFFKYDHVKQGKRQPGSTFKPFVYTTAIDDTTYDMTPCDRIVDKPYVREMMINGKMQRWAPKNSNGYFTYSNMTLRRALAQSVNSITVQLTEKVGPKEVVRYAEKMGISTPLRAEMGIGLGIFDVSLYDMVAAYSIFVNSGTYTTPVLVTRIEDQRGSVIEEFVPERHQAIRPESAFLMRHMLKGGIEEPGGTSRGLYNFTGVVTNKGEIGGKTGTTSNNSDGWYMCITPDLVMGAWVGGDDRSIHFRSTNLGQGSRMALPIVGSFLENIYKDKSLDVKPRPFSQPMVKINKEYKCSYPVYEPDTLEFEPEEEPFMPDEIEPSASPLIGPPPPPLPVPSVDSVKKRIQ</sequence>
<evidence type="ECO:0000256" key="2">
    <source>
        <dbReference type="ARBA" id="ARBA00004752"/>
    </source>
</evidence>
<evidence type="ECO:0000256" key="9">
    <source>
        <dbReference type="ARBA" id="ARBA00022679"/>
    </source>
</evidence>
<comment type="caution">
    <text evidence="22">The sequence shown here is derived from an EMBL/GenBank/DDBJ whole genome shotgun (WGS) entry which is preliminary data.</text>
</comment>
<comment type="similarity">
    <text evidence="4">In the N-terminal section; belongs to the glycosyltransferase 51 family.</text>
</comment>
<comment type="catalytic activity">
    <reaction evidence="16">
        <text>Preferential cleavage: (Ac)2-L-Lys-D-Ala-|-D-Ala. Also transpeptidation of peptidyl-alanyl moieties that are N-acyl substituents of D-alanine.</text>
        <dbReference type="EC" id="3.4.16.4"/>
    </reaction>
</comment>
<dbReference type="InterPro" id="IPR001264">
    <property type="entry name" value="Glyco_trans_51"/>
</dbReference>
<comment type="subcellular location">
    <subcellularLocation>
        <location evidence="1">Cell membrane</location>
    </subcellularLocation>
</comment>
<evidence type="ECO:0000256" key="4">
    <source>
        <dbReference type="ARBA" id="ARBA00007739"/>
    </source>
</evidence>
<keyword evidence="8" id="KW-0328">Glycosyltransferase</keyword>
<dbReference type="GO" id="GO:0030288">
    <property type="term" value="C:outer membrane-bounded periplasmic space"/>
    <property type="evidence" value="ECO:0007669"/>
    <property type="project" value="TreeGrafter"/>
</dbReference>
<keyword evidence="11" id="KW-0133">Cell shape</keyword>
<dbReference type="InterPro" id="IPR001460">
    <property type="entry name" value="PCN-bd_Tpept"/>
</dbReference>
<dbReference type="InterPro" id="IPR036950">
    <property type="entry name" value="PBP_transglycosylase"/>
</dbReference>
<dbReference type="PANTHER" id="PTHR32282">
    <property type="entry name" value="BINDING PROTEIN TRANSPEPTIDASE, PUTATIVE-RELATED"/>
    <property type="match status" value="1"/>
</dbReference>
<feature type="transmembrane region" description="Helical" evidence="19">
    <location>
        <begin position="81"/>
        <end position="104"/>
    </location>
</feature>
<evidence type="ECO:0000313" key="22">
    <source>
        <dbReference type="EMBL" id="GHB79862.1"/>
    </source>
</evidence>
<dbReference type="PANTHER" id="PTHR32282:SF11">
    <property type="entry name" value="PENICILLIN-BINDING PROTEIN 1B"/>
    <property type="match status" value="1"/>
</dbReference>
<evidence type="ECO:0000256" key="15">
    <source>
        <dbReference type="ARBA" id="ARBA00023316"/>
    </source>
</evidence>
<feature type="compositionally biased region" description="Pro residues" evidence="18">
    <location>
        <begin position="840"/>
        <end position="849"/>
    </location>
</feature>
<feature type="compositionally biased region" description="Acidic residues" evidence="18">
    <location>
        <begin position="819"/>
        <end position="833"/>
    </location>
</feature>
<keyword evidence="12" id="KW-0573">Peptidoglycan synthesis</keyword>